<proteinExistence type="predicted"/>
<dbReference type="PATRIC" id="fig|1429438.4.peg.6530"/>
<dbReference type="HOGENOM" id="CLU_026821_3_2_7"/>
<evidence type="ECO:0000259" key="1">
    <source>
        <dbReference type="SMART" id="SM00471"/>
    </source>
</evidence>
<dbReference type="CDD" id="cd00077">
    <property type="entry name" value="HDc"/>
    <property type="match status" value="1"/>
</dbReference>
<dbReference type="AlphaFoldDB" id="W4L8X5"/>
<feature type="domain" description="HD/PDEase" evidence="1">
    <location>
        <begin position="88"/>
        <end position="245"/>
    </location>
</feature>
<reference evidence="2 3" key="1">
    <citation type="journal article" date="2014" name="Nature">
        <title>An environmental bacterial taxon with a large and distinct metabolic repertoire.</title>
        <authorList>
            <person name="Wilson M.C."/>
            <person name="Mori T."/>
            <person name="Ruckert C."/>
            <person name="Uria A.R."/>
            <person name="Helf M.J."/>
            <person name="Takada K."/>
            <person name="Gernert C."/>
            <person name="Steffens U.A."/>
            <person name="Heycke N."/>
            <person name="Schmitt S."/>
            <person name="Rinke C."/>
            <person name="Helfrich E.J."/>
            <person name="Brachmann A.O."/>
            <person name="Gurgui C."/>
            <person name="Wakimoto T."/>
            <person name="Kracht M."/>
            <person name="Crusemann M."/>
            <person name="Hentschel U."/>
            <person name="Abe I."/>
            <person name="Matsunaga S."/>
            <person name="Kalinowski J."/>
            <person name="Takeyama H."/>
            <person name="Piel J."/>
        </authorList>
    </citation>
    <scope>NUCLEOTIDE SEQUENCE [LARGE SCALE GENOMIC DNA]</scope>
    <source>
        <strain evidence="3">TSY1</strain>
    </source>
</reference>
<protein>
    <recommendedName>
        <fullName evidence="1">HD/PDEase domain-containing protein</fullName>
    </recommendedName>
</protein>
<dbReference type="InterPro" id="IPR006674">
    <property type="entry name" value="HD_domain"/>
</dbReference>
<gene>
    <name evidence="2" type="ORF">ETSY1_34685</name>
</gene>
<organism evidence="2 3">
    <name type="scientific">Entotheonella factor</name>
    <dbReference type="NCBI Taxonomy" id="1429438"/>
    <lineage>
        <taxon>Bacteria</taxon>
        <taxon>Pseudomonadati</taxon>
        <taxon>Nitrospinota/Tectimicrobiota group</taxon>
        <taxon>Candidatus Tectimicrobiota</taxon>
        <taxon>Candidatus Entotheonellia</taxon>
        <taxon>Candidatus Entotheonellales</taxon>
        <taxon>Candidatus Entotheonellaceae</taxon>
        <taxon>Candidatus Entotheonella</taxon>
    </lineage>
</organism>
<dbReference type="EMBL" id="AZHW01001061">
    <property type="protein sequence ID" value="ETW94482.1"/>
    <property type="molecule type" value="Genomic_DNA"/>
</dbReference>
<dbReference type="Pfam" id="PF01966">
    <property type="entry name" value="HD"/>
    <property type="match status" value="1"/>
</dbReference>
<dbReference type="Gene3D" id="1.10.3210.10">
    <property type="entry name" value="Hypothetical protein af1432"/>
    <property type="match status" value="1"/>
</dbReference>
<evidence type="ECO:0000313" key="2">
    <source>
        <dbReference type="EMBL" id="ETW94482.1"/>
    </source>
</evidence>
<dbReference type="GO" id="GO:0006203">
    <property type="term" value="P:dGTP catabolic process"/>
    <property type="evidence" value="ECO:0007669"/>
    <property type="project" value="TreeGrafter"/>
</dbReference>
<accession>W4L8X5</accession>
<dbReference type="PANTHER" id="PTHR11373">
    <property type="entry name" value="DEOXYNUCLEOSIDE TRIPHOSPHATE TRIPHOSPHOHYDROLASE"/>
    <property type="match status" value="1"/>
</dbReference>
<dbReference type="InterPro" id="IPR003607">
    <property type="entry name" value="HD/PDEase_dom"/>
</dbReference>
<dbReference type="Proteomes" id="UP000019141">
    <property type="component" value="Unassembled WGS sequence"/>
</dbReference>
<dbReference type="SMART" id="SM00471">
    <property type="entry name" value="HDc"/>
    <property type="match status" value="1"/>
</dbReference>
<dbReference type="PANTHER" id="PTHR11373:SF4">
    <property type="entry name" value="DEOXYNUCLEOSIDE TRIPHOSPHATE TRIPHOSPHOHYDROLASE SAMHD1"/>
    <property type="match status" value="1"/>
</dbReference>
<dbReference type="GO" id="GO:0008832">
    <property type="term" value="F:dGTPase activity"/>
    <property type="evidence" value="ECO:0007669"/>
    <property type="project" value="TreeGrafter"/>
</dbReference>
<comment type="caution">
    <text evidence="2">The sequence shown here is derived from an EMBL/GenBank/DDBJ whole genome shotgun (WGS) entry which is preliminary data.</text>
</comment>
<name>W4L8X5_ENTF1</name>
<keyword evidence="3" id="KW-1185">Reference proteome</keyword>
<sequence>MRYDDLYIDNTILSSRSPYASYDAPHAHFKGVQLIADPIHGYIPFTVPIESVDGACEAAESDLIDSPWMQRLRAIAQLQSARWVFPAAEHSRFQHSLGTMHIAGRFAQHLYPTLFDVEPECPSLPYIESLLRISGLLHDIGHGPLCHFFDDHYLSRFAISHEMIGHRIISQLLCDPISRIRRSPSGEFAPDEVLEPHYVAYLMQKKLSDDPSMPRWLRLLKPVLAGVYTADNLDYVLRDAYMCGVAVGPVDLDRLPHYSFITEHGLTLHTAGIGALNMFLTARHYLYTHVYGHRTTRAIDLHLQELFPDTMNYIFPWNPLERLDDYLWLTDWSLLETVRRWAALAHTGKRDLGASWDAILKRRLKWKMAYDATAALRQIETLTGTTPDAGHVMRLIHEALPRSYQDLEFKLDTTSRGPRHTLPTAEHTWPLATYDPSTGDIQARPLAARFEHIPKPVTQYRIYTTDHAGIQPLARTCEAVLAQYLP</sequence>
<dbReference type="InterPro" id="IPR050135">
    <property type="entry name" value="dGTPase-like"/>
</dbReference>
<evidence type="ECO:0000313" key="3">
    <source>
        <dbReference type="Proteomes" id="UP000019141"/>
    </source>
</evidence>
<dbReference type="SUPFAM" id="SSF109604">
    <property type="entry name" value="HD-domain/PDEase-like"/>
    <property type="match status" value="1"/>
</dbReference>